<dbReference type="AlphaFoldDB" id="A0A183V6A8"/>
<dbReference type="EMBL" id="UYWY01023464">
    <property type="protein sequence ID" value="VDM47599.1"/>
    <property type="molecule type" value="Genomic_DNA"/>
</dbReference>
<dbReference type="WBParaSite" id="TCNE_0001627901-mRNA-1">
    <property type="protein sequence ID" value="TCNE_0001627901-mRNA-1"/>
    <property type="gene ID" value="TCNE_0001627901"/>
</dbReference>
<organism evidence="2 3">
    <name type="scientific">Toxocara canis</name>
    <name type="common">Canine roundworm</name>
    <dbReference type="NCBI Taxonomy" id="6265"/>
    <lineage>
        <taxon>Eukaryota</taxon>
        <taxon>Metazoa</taxon>
        <taxon>Ecdysozoa</taxon>
        <taxon>Nematoda</taxon>
        <taxon>Chromadorea</taxon>
        <taxon>Rhabditida</taxon>
        <taxon>Spirurina</taxon>
        <taxon>Ascaridomorpha</taxon>
        <taxon>Ascaridoidea</taxon>
        <taxon>Toxocaridae</taxon>
        <taxon>Toxocara</taxon>
    </lineage>
</organism>
<evidence type="ECO:0000313" key="3">
    <source>
        <dbReference type="WBParaSite" id="TCNE_0001627901-mRNA-1"/>
    </source>
</evidence>
<reference evidence="3" key="1">
    <citation type="submission" date="2016-06" db="UniProtKB">
        <authorList>
            <consortium name="WormBaseParasite"/>
        </authorList>
    </citation>
    <scope>IDENTIFICATION</scope>
</reference>
<accession>A0A183V6A8</accession>
<evidence type="ECO:0000313" key="1">
    <source>
        <dbReference type="EMBL" id="VDM47599.1"/>
    </source>
</evidence>
<protein>
    <submittedName>
        <fullName evidence="3">Transposase</fullName>
    </submittedName>
</protein>
<name>A0A183V6A8_TOXCA</name>
<dbReference type="Proteomes" id="UP000050794">
    <property type="component" value="Unassembled WGS sequence"/>
</dbReference>
<reference evidence="1 2" key="2">
    <citation type="submission" date="2018-11" db="EMBL/GenBank/DDBJ databases">
        <authorList>
            <consortium name="Pathogen Informatics"/>
        </authorList>
    </citation>
    <scope>NUCLEOTIDE SEQUENCE [LARGE SCALE GENOMIC DNA]</scope>
</reference>
<gene>
    <name evidence="1" type="ORF">TCNE_LOCUS16278</name>
</gene>
<sequence length="61" mass="6830">MSLIPIRSFSDQLPVIFVEARMQGNPNAVLAQLGLSLDADECNVALFSVLRRKDNGRMKWP</sequence>
<evidence type="ECO:0000313" key="2">
    <source>
        <dbReference type="Proteomes" id="UP000050794"/>
    </source>
</evidence>
<keyword evidence="2" id="KW-1185">Reference proteome</keyword>
<proteinExistence type="predicted"/>